<keyword evidence="1" id="KW-1133">Transmembrane helix</keyword>
<accession>A0A4S4BM74</accession>
<protein>
    <submittedName>
        <fullName evidence="2">Uncharacterized protein</fullName>
    </submittedName>
</protein>
<dbReference type="EMBL" id="SSOB01000028">
    <property type="protein sequence ID" value="THF75880.1"/>
    <property type="molecule type" value="Genomic_DNA"/>
</dbReference>
<evidence type="ECO:0000313" key="3">
    <source>
        <dbReference type="Proteomes" id="UP000310636"/>
    </source>
</evidence>
<evidence type="ECO:0000313" key="2">
    <source>
        <dbReference type="EMBL" id="THF75880.1"/>
    </source>
</evidence>
<name>A0A4S4BM74_9BACL</name>
<sequence length="75" mass="8805">MVSKITLYWLLLIVAIVVLWHDWRGIKGRNTALAYSAMYAISLVISFIVVYDRRFPGPVLVLNKLFEHLNRLLFR</sequence>
<keyword evidence="3" id="KW-1185">Reference proteome</keyword>
<keyword evidence="1" id="KW-0472">Membrane</keyword>
<keyword evidence="1" id="KW-0812">Transmembrane</keyword>
<dbReference type="Proteomes" id="UP000310636">
    <property type="component" value="Unassembled WGS sequence"/>
</dbReference>
<dbReference type="RefSeq" id="WP_136371684.1">
    <property type="nucleotide sequence ID" value="NZ_SSOB01000028.1"/>
</dbReference>
<feature type="transmembrane region" description="Helical" evidence="1">
    <location>
        <begin position="32"/>
        <end position="51"/>
    </location>
</feature>
<reference evidence="2 3" key="1">
    <citation type="submission" date="2019-04" db="EMBL/GenBank/DDBJ databases">
        <title>Cohnella sp. nov. isolated from preserved vegetables.</title>
        <authorList>
            <person name="Lin S.-Y."/>
            <person name="Hung M.-H."/>
            <person name="Young C.-C."/>
        </authorList>
    </citation>
    <scope>NUCLEOTIDE SEQUENCE [LARGE SCALE GENOMIC DNA]</scope>
    <source>
        <strain evidence="2 3">CC-MHH1044</strain>
    </source>
</reference>
<proteinExistence type="predicted"/>
<comment type="caution">
    <text evidence="2">The sequence shown here is derived from an EMBL/GenBank/DDBJ whole genome shotgun (WGS) entry which is preliminary data.</text>
</comment>
<feature type="transmembrane region" description="Helical" evidence="1">
    <location>
        <begin position="6"/>
        <end position="23"/>
    </location>
</feature>
<gene>
    <name evidence="2" type="ORF">E6C55_20465</name>
</gene>
<dbReference type="AlphaFoldDB" id="A0A4S4BM74"/>
<organism evidence="2 3">
    <name type="scientific">Cohnella fermenti</name>
    <dbReference type="NCBI Taxonomy" id="2565925"/>
    <lineage>
        <taxon>Bacteria</taxon>
        <taxon>Bacillati</taxon>
        <taxon>Bacillota</taxon>
        <taxon>Bacilli</taxon>
        <taxon>Bacillales</taxon>
        <taxon>Paenibacillaceae</taxon>
        <taxon>Cohnella</taxon>
    </lineage>
</organism>
<evidence type="ECO:0000256" key="1">
    <source>
        <dbReference type="SAM" id="Phobius"/>
    </source>
</evidence>